<evidence type="ECO:0000256" key="1">
    <source>
        <dbReference type="SAM" id="Coils"/>
    </source>
</evidence>
<feature type="compositionally biased region" description="Acidic residues" evidence="2">
    <location>
        <begin position="531"/>
        <end position="542"/>
    </location>
</feature>
<feature type="compositionally biased region" description="Acidic residues" evidence="2">
    <location>
        <begin position="595"/>
        <end position="613"/>
    </location>
</feature>
<feature type="region of interest" description="Disordered" evidence="2">
    <location>
        <begin position="749"/>
        <end position="797"/>
    </location>
</feature>
<accession>A0A9W7LBP9</accession>
<feature type="compositionally biased region" description="Basic and acidic residues" evidence="2">
    <location>
        <begin position="749"/>
        <end position="768"/>
    </location>
</feature>
<organism evidence="3 4">
    <name type="scientific">Triparma columacea</name>
    <dbReference type="NCBI Taxonomy" id="722753"/>
    <lineage>
        <taxon>Eukaryota</taxon>
        <taxon>Sar</taxon>
        <taxon>Stramenopiles</taxon>
        <taxon>Ochrophyta</taxon>
        <taxon>Bolidophyceae</taxon>
        <taxon>Parmales</taxon>
        <taxon>Triparmaceae</taxon>
        <taxon>Triparma</taxon>
    </lineage>
</organism>
<feature type="compositionally biased region" description="Basic and acidic residues" evidence="2">
    <location>
        <begin position="657"/>
        <end position="681"/>
    </location>
</feature>
<dbReference type="CDD" id="cd04508">
    <property type="entry name" value="Tudor_SF"/>
    <property type="match status" value="1"/>
</dbReference>
<feature type="compositionally biased region" description="Basic and acidic residues" evidence="2">
    <location>
        <begin position="977"/>
        <end position="994"/>
    </location>
</feature>
<feature type="region of interest" description="Disordered" evidence="2">
    <location>
        <begin position="490"/>
        <end position="720"/>
    </location>
</feature>
<feature type="compositionally biased region" description="Basic and acidic residues" evidence="2">
    <location>
        <begin position="1120"/>
        <end position="1131"/>
    </location>
</feature>
<feature type="compositionally biased region" description="Basic and acidic residues" evidence="2">
    <location>
        <begin position="577"/>
        <end position="594"/>
    </location>
</feature>
<feature type="coiled-coil region" evidence="1">
    <location>
        <begin position="803"/>
        <end position="835"/>
    </location>
</feature>
<protein>
    <recommendedName>
        <fullName evidence="5">Tudor domain-containing protein</fullName>
    </recommendedName>
</protein>
<evidence type="ECO:0000256" key="2">
    <source>
        <dbReference type="SAM" id="MobiDB-lite"/>
    </source>
</evidence>
<feature type="compositionally biased region" description="Basic and acidic residues" evidence="2">
    <location>
        <begin position="324"/>
        <end position="333"/>
    </location>
</feature>
<feature type="compositionally biased region" description="Low complexity" evidence="2">
    <location>
        <begin position="412"/>
        <end position="431"/>
    </location>
</feature>
<dbReference type="Gene3D" id="2.30.30.140">
    <property type="match status" value="1"/>
</dbReference>
<sequence length="1153" mass="128371">MSSGVYWTEAEVGKGAIDAYNLPNPSFSNGMLYEEELPYRKIMDWKCKGKGKLANMDKELFTFNNGSAAGWHFDCILQARDDVFFVDPKNGKKSMCASLTDQPPANIPFRVHIKQVVFEKDANLRGLWGFSSNAWYKFGPLKEGMEKSQRRTRAVFAVLCDVTDLLYMDEHRSVMQLSQMTPMQLWACSDFEVTGSKGLFDIEVLKRFPKEIKALLLSNTDWEWDGFDFKKCNFMMGINEMVREKAKAKTDGSDWFPPPNAEDDAYDYEGSASASEERRGAWPEGTQREGRILECGKGYDHTKYTGAAFLDVFEGEGEEEEEEEHKTLGEEKTTGSGKKTSPTKANATSKNAAKKTDKIPKKTSATTKKTSATTKKTSATTKTKKVARGEEVSPQSTKEKSVKKNAEKPVKKTSATTKKTSATAKKTATAAKTKKVARGEEVAPQPTKDKSVKKDAKKPVKKNAEDVKTHLHRRVLGNWEDYGDWFAGEITTVNDDNTVNISYDDGDYEENVPRQRYRLTKETKKRKSQEADDSDSMDDVMIVDDGKNDGKGDGVGSKMDDDNSDSMEDVMVADDSDGGKNDGKGDGKGSKVDDDDREMDDDKETNNENDENAYDGTNTIPIPNSRPKLRITKKKREGEGHSEVTRIPTRPSLQSDTIKRKEIELEERIRREAKEREEKEKEKRRKDRDEDSDDDSSDESDSDDEANCWGKLGQVKKKRDLSQINKAWMQSSSPGKVAIPDIILSTKSTWKEPGEKRPFAGGEGDMKDRWKRMKPVNSNDTLGVSLVTSNPNNSLKPDWQIKRERAQAKLNALRVEKEREEMIKLQAAEEAKRKKTLAAMRKQHTKKVMFTTSGIGGTAVTRTSAFDNTLPPSNLFSPSKRSGKASPAKRVDHTKKGEKTAAIAGDDTNDSDVSDLDASLIASPSPLQEDEFKDAVSELVDNMASLDEKDRAIVMEKLMDMKQMRDRSEETPATQRAEFEKRKAKQEAEAEAAKVRSSSSKSSRRKSSGSRRSHESKKSSSNSKNTAGDGGKELGEGEEQPSSGNQEEVPQDEGPKCWEGPKRTDSLPPKRMDDQPMNWEGPSAKKDDGPKIWEGPQGGRGEGSGRGRGRGRGSGNLNGKQRDEGRMDEGQRAWGGPPPTTGMGGEEEEERGE</sequence>
<name>A0A9W7LBP9_9STRA</name>
<feature type="region of interest" description="Disordered" evidence="2">
    <location>
        <begin position="863"/>
        <end position="929"/>
    </location>
</feature>
<reference evidence="4" key="1">
    <citation type="journal article" date="2023" name="Commun. Biol.">
        <title>Genome analysis of Parmales, the sister group of diatoms, reveals the evolutionary specialization of diatoms from phago-mixotrophs to photoautotrophs.</title>
        <authorList>
            <person name="Ban H."/>
            <person name="Sato S."/>
            <person name="Yoshikawa S."/>
            <person name="Yamada K."/>
            <person name="Nakamura Y."/>
            <person name="Ichinomiya M."/>
            <person name="Sato N."/>
            <person name="Blanc-Mathieu R."/>
            <person name="Endo H."/>
            <person name="Kuwata A."/>
            <person name="Ogata H."/>
        </authorList>
    </citation>
    <scope>NUCLEOTIDE SEQUENCE [LARGE SCALE GENOMIC DNA]</scope>
</reference>
<feature type="compositionally biased region" description="Basic and acidic residues" evidence="2">
    <location>
        <begin position="275"/>
        <end position="287"/>
    </location>
</feature>
<gene>
    <name evidence="3" type="ORF">TrCOL_g13909</name>
</gene>
<proteinExistence type="predicted"/>
<feature type="compositionally biased region" description="Polar residues" evidence="2">
    <location>
        <begin position="776"/>
        <end position="795"/>
    </location>
</feature>
<evidence type="ECO:0000313" key="4">
    <source>
        <dbReference type="Proteomes" id="UP001165065"/>
    </source>
</evidence>
<feature type="compositionally biased region" description="Low complexity" evidence="2">
    <location>
        <begin position="362"/>
        <end position="381"/>
    </location>
</feature>
<feature type="compositionally biased region" description="Basic and acidic residues" evidence="2">
    <location>
        <begin position="889"/>
        <end position="899"/>
    </location>
</feature>
<feature type="compositionally biased region" description="Acidic residues" evidence="2">
    <location>
        <begin position="562"/>
        <end position="576"/>
    </location>
</feature>
<feature type="compositionally biased region" description="Basic residues" evidence="2">
    <location>
        <begin position="515"/>
        <end position="527"/>
    </location>
</feature>
<comment type="caution">
    <text evidence="3">The sequence shown here is derived from an EMBL/GenBank/DDBJ whole genome shotgun (WGS) entry which is preliminary data.</text>
</comment>
<feature type="region of interest" description="Disordered" evidence="2">
    <location>
        <begin position="250"/>
        <end position="287"/>
    </location>
</feature>
<feature type="compositionally biased region" description="Basic and acidic residues" evidence="2">
    <location>
        <begin position="1053"/>
        <end position="1074"/>
    </location>
</feature>
<feature type="compositionally biased region" description="Polar residues" evidence="2">
    <location>
        <begin position="491"/>
        <end position="501"/>
    </location>
</feature>
<feature type="compositionally biased region" description="Gly residues" evidence="2">
    <location>
        <begin position="1096"/>
        <end position="1116"/>
    </location>
</feature>
<feature type="compositionally biased region" description="Acidic residues" evidence="2">
    <location>
        <begin position="690"/>
        <end position="706"/>
    </location>
</feature>
<feature type="region of interest" description="Disordered" evidence="2">
    <location>
        <begin position="315"/>
        <end position="469"/>
    </location>
</feature>
<evidence type="ECO:0000313" key="3">
    <source>
        <dbReference type="EMBL" id="GMI44724.1"/>
    </source>
</evidence>
<feature type="compositionally biased region" description="Basic and acidic residues" evidence="2">
    <location>
        <begin position="957"/>
        <end position="970"/>
    </location>
</feature>
<dbReference type="Proteomes" id="UP001165065">
    <property type="component" value="Unassembled WGS sequence"/>
</dbReference>
<feature type="compositionally biased region" description="Basic and acidic residues" evidence="2">
    <location>
        <begin position="387"/>
        <end position="410"/>
    </location>
</feature>
<dbReference type="OrthoDB" id="78237at2759"/>
<feature type="compositionally biased region" description="Basic residues" evidence="2">
    <location>
        <begin position="1002"/>
        <end position="1011"/>
    </location>
</feature>
<feature type="compositionally biased region" description="Basic and acidic residues" evidence="2">
    <location>
        <begin position="437"/>
        <end position="469"/>
    </location>
</feature>
<feature type="compositionally biased region" description="Polar residues" evidence="2">
    <location>
        <begin position="863"/>
        <end position="880"/>
    </location>
</feature>
<dbReference type="AlphaFoldDB" id="A0A9W7LBP9"/>
<feature type="region of interest" description="Disordered" evidence="2">
    <location>
        <begin position="957"/>
        <end position="1153"/>
    </location>
</feature>
<keyword evidence="1" id="KW-0175">Coiled coil</keyword>
<feature type="compositionally biased region" description="Low complexity" evidence="2">
    <location>
        <begin position="334"/>
        <end position="351"/>
    </location>
</feature>
<evidence type="ECO:0008006" key="5">
    <source>
        <dbReference type="Google" id="ProtNLM"/>
    </source>
</evidence>
<keyword evidence="4" id="KW-1185">Reference proteome</keyword>
<dbReference type="EMBL" id="BRYA01000223">
    <property type="protein sequence ID" value="GMI44724.1"/>
    <property type="molecule type" value="Genomic_DNA"/>
</dbReference>